<evidence type="ECO:0000256" key="10">
    <source>
        <dbReference type="PIRNR" id="PIRNR017901"/>
    </source>
</evidence>
<sequence>MTTKTVSDSNAAVIGSRDQLINHFASGEKPRDRWRIGTEHEKFVYARGDHHAPSWDEPAGIRALLGELEQYGWRPVEENGKVIALTGADGSVSLEPAGQFELSGAPLDNLHQTCAETGRHLQQVKAAGEKLGIGFLGMGMWPDKRRAELPIMPKGRYAIMLRHMPRVGTMGLDMMLRTCTIQVNLDYASEADMAKKFRVGLALQPLATALFAASPFTEGKPNGMLSYRSHIWSDTDAARTGMLPFVFEDGFGYERYADYMLDVPMYFVYRDGQYIDAAGLSFRDFLRGELSVLPGERPTIDDWNDHLSTAFPEVRLKTFLEMRGADGGPWNRICALPAFWVGLLYDDAALDAAWDVVKDWTLEERQALRDAVPAQGLSAPIAGGGQLRDVAGRVLDIAHAGLKARARVNAAGDDETGFLDPLREIVRSGKVPAEVLLERYHGAWGGDVSKVYDEASF</sequence>
<comment type="similarity">
    <text evidence="10">Belongs to the glutamate--cysteine ligase type 2 family. EgtA subfamily.</text>
</comment>
<evidence type="ECO:0000256" key="5">
    <source>
        <dbReference type="ARBA" id="ARBA00022684"/>
    </source>
</evidence>
<keyword evidence="4 10" id="KW-0436">Ligase</keyword>
<gene>
    <name evidence="11" type="ORF">HRV97_09170</name>
</gene>
<comment type="similarity">
    <text evidence="2">Belongs to the carboxylate-amine ligase family. Glutamate--cysteine ligase type 2 subfamily.</text>
</comment>
<comment type="catalytic activity">
    <reaction evidence="10">
        <text>L-cysteine + L-glutamate + ATP = gamma-L-glutamyl-L-cysteine + ADP + phosphate + H(+)</text>
        <dbReference type="Rhea" id="RHEA:13285"/>
        <dbReference type="ChEBI" id="CHEBI:15378"/>
        <dbReference type="ChEBI" id="CHEBI:29985"/>
        <dbReference type="ChEBI" id="CHEBI:30616"/>
        <dbReference type="ChEBI" id="CHEBI:35235"/>
        <dbReference type="ChEBI" id="CHEBI:43474"/>
        <dbReference type="ChEBI" id="CHEBI:58173"/>
        <dbReference type="ChEBI" id="CHEBI:456216"/>
        <dbReference type="EC" id="6.3.2.2"/>
    </reaction>
</comment>
<dbReference type="Gene3D" id="3.30.590.20">
    <property type="match status" value="1"/>
</dbReference>
<name>A0ABX2JG87_9SPHN</name>
<keyword evidence="5" id="KW-0317">Glutathione biosynthesis</keyword>
<dbReference type="GO" id="GO:0004357">
    <property type="term" value="F:glutamate-cysteine ligase activity"/>
    <property type="evidence" value="ECO:0007669"/>
    <property type="project" value="UniProtKB-EC"/>
</dbReference>
<keyword evidence="6 10" id="KW-0547">Nucleotide-binding</keyword>
<keyword evidence="8" id="KW-0809">Transit peptide</keyword>
<dbReference type="SUPFAM" id="SSF55931">
    <property type="entry name" value="Glutamine synthetase/guanido kinase"/>
    <property type="match status" value="1"/>
</dbReference>
<evidence type="ECO:0000313" key="12">
    <source>
        <dbReference type="Proteomes" id="UP000621447"/>
    </source>
</evidence>
<reference evidence="11 12" key="1">
    <citation type="submission" date="2020-06" db="EMBL/GenBank/DDBJ databases">
        <title>Sphingomonas hominis sp. nov., a member of the Sphingomonas, isolated from the hair of a 22-year-old girl.</title>
        <authorList>
            <person name="Zhang D.-F."/>
            <person name="Cui X.-W."/>
        </authorList>
    </citation>
    <scope>NUCLEOTIDE SEQUENCE [LARGE SCALE GENOMIC DNA]</scope>
    <source>
        <strain evidence="11 12">HHU CXW</strain>
    </source>
</reference>
<proteinExistence type="inferred from homology"/>
<dbReference type="Proteomes" id="UP000621447">
    <property type="component" value="Unassembled WGS sequence"/>
</dbReference>
<evidence type="ECO:0000256" key="6">
    <source>
        <dbReference type="ARBA" id="ARBA00022741"/>
    </source>
</evidence>
<dbReference type="InterPro" id="IPR035434">
    <property type="entry name" value="GCL_bact_plant"/>
</dbReference>
<dbReference type="RefSeq" id="WP_174193966.1">
    <property type="nucleotide sequence ID" value="NZ_JABULH010000003.1"/>
</dbReference>
<evidence type="ECO:0000256" key="4">
    <source>
        <dbReference type="ARBA" id="ARBA00022598"/>
    </source>
</evidence>
<dbReference type="EMBL" id="JABULH010000003">
    <property type="protein sequence ID" value="NTS65332.1"/>
    <property type="molecule type" value="Genomic_DNA"/>
</dbReference>
<comment type="function">
    <text evidence="10">Catalyzes the synthesis of gamma-glutamylcysteine (gamma-GC).</text>
</comment>
<dbReference type="InterPro" id="IPR014746">
    <property type="entry name" value="Gln_synth/guanido_kin_cat_dom"/>
</dbReference>
<dbReference type="InterPro" id="IPR011556">
    <property type="entry name" value="Glut_cys_lig_pln_type"/>
</dbReference>
<evidence type="ECO:0000256" key="7">
    <source>
        <dbReference type="ARBA" id="ARBA00022840"/>
    </source>
</evidence>
<keyword evidence="7 10" id="KW-0067">ATP-binding</keyword>
<dbReference type="PANTHER" id="PTHR34378">
    <property type="entry name" value="GLUTAMATE--CYSTEINE LIGASE, CHLOROPLASTIC"/>
    <property type="match status" value="1"/>
</dbReference>
<evidence type="ECO:0000313" key="11">
    <source>
        <dbReference type="EMBL" id="NTS65332.1"/>
    </source>
</evidence>
<evidence type="ECO:0000256" key="2">
    <source>
        <dbReference type="ARBA" id="ARBA00010253"/>
    </source>
</evidence>
<keyword evidence="12" id="KW-1185">Reference proteome</keyword>
<comment type="caution">
    <text evidence="11">The sequence shown here is derived from an EMBL/GenBank/DDBJ whole genome shotgun (WGS) entry which is preliminary data.</text>
</comment>
<dbReference type="NCBIfam" id="TIGR01436">
    <property type="entry name" value="glu_cys_lig_pln"/>
    <property type="match status" value="1"/>
</dbReference>
<comment type="subunit">
    <text evidence="3">Homodimer or monomer when oxidized or reduced, respectively.</text>
</comment>
<dbReference type="PIRSF" id="PIRSF017901">
    <property type="entry name" value="GCL"/>
    <property type="match status" value="1"/>
</dbReference>
<evidence type="ECO:0000256" key="3">
    <source>
        <dbReference type="ARBA" id="ARBA00011153"/>
    </source>
</evidence>
<evidence type="ECO:0000256" key="9">
    <source>
        <dbReference type="ARBA" id="ARBA00023157"/>
    </source>
</evidence>
<comment type="pathway">
    <text evidence="1">Sulfur metabolism; glutathione biosynthesis; glutathione from L-cysteine and L-glutamate: step 1/2.</text>
</comment>
<evidence type="ECO:0000256" key="8">
    <source>
        <dbReference type="ARBA" id="ARBA00022946"/>
    </source>
</evidence>
<protein>
    <recommendedName>
        <fullName evidence="10">Glutamate--cysteine ligase</fullName>
        <ecNumber evidence="10">6.3.2.2</ecNumber>
    </recommendedName>
</protein>
<dbReference type="InterPro" id="IPR006336">
    <property type="entry name" value="GCS2"/>
</dbReference>
<dbReference type="EC" id="6.3.2.2" evidence="10"/>
<accession>A0ABX2JG87</accession>
<dbReference type="Pfam" id="PF04107">
    <property type="entry name" value="GCS2"/>
    <property type="match status" value="1"/>
</dbReference>
<organism evidence="11 12">
    <name type="scientific">Sphingomonas hominis</name>
    <dbReference type="NCBI Taxonomy" id="2741495"/>
    <lineage>
        <taxon>Bacteria</taxon>
        <taxon>Pseudomonadati</taxon>
        <taxon>Pseudomonadota</taxon>
        <taxon>Alphaproteobacteria</taxon>
        <taxon>Sphingomonadales</taxon>
        <taxon>Sphingomonadaceae</taxon>
        <taxon>Sphingomonas</taxon>
    </lineage>
</organism>
<keyword evidence="9" id="KW-1015">Disulfide bond</keyword>
<dbReference type="PANTHER" id="PTHR34378:SF1">
    <property type="entry name" value="GLUTAMATE--CYSTEINE LIGASE, CHLOROPLASTIC"/>
    <property type="match status" value="1"/>
</dbReference>
<evidence type="ECO:0000256" key="1">
    <source>
        <dbReference type="ARBA" id="ARBA00005006"/>
    </source>
</evidence>